<comment type="caution">
    <text evidence="2">The sequence shown here is derived from an EMBL/GenBank/DDBJ whole genome shotgun (WGS) entry which is preliminary data.</text>
</comment>
<gene>
    <name evidence="2" type="ORF">DF947_21310</name>
</gene>
<organism evidence="2 3">
    <name type="scientific">Pedobacter paludis</name>
    <dbReference type="NCBI Taxonomy" id="2203212"/>
    <lineage>
        <taxon>Bacteria</taxon>
        <taxon>Pseudomonadati</taxon>
        <taxon>Bacteroidota</taxon>
        <taxon>Sphingobacteriia</taxon>
        <taxon>Sphingobacteriales</taxon>
        <taxon>Sphingobacteriaceae</taxon>
        <taxon>Pedobacter</taxon>
    </lineage>
</organism>
<protein>
    <submittedName>
        <fullName evidence="2">Uncharacterized protein</fullName>
    </submittedName>
</protein>
<evidence type="ECO:0000256" key="1">
    <source>
        <dbReference type="SAM" id="MobiDB-lite"/>
    </source>
</evidence>
<sequence>MGKLHGGPLTEKSITTHSTEKERSDFCSPFCVCSCCNTTSEVISSTPLVVISKPISSEYNEAYMGEVISLPLSVWQPPKLS</sequence>
<name>A0A317EV88_9SPHI</name>
<feature type="region of interest" description="Disordered" evidence="1">
    <location>
        <begin position="1"/>
        <end position="23"/>
    </location>
</feature>
<reference evidence="3" key="1">
    <citation type="submission" date="2018-05" db="EMBL/GenBank/DDBJ databases">
        <title>Pedobacter paludis sp. nov., isolated from wetland soil.</title>
        <authorList>
            <person name="Zhang Y."/>
        </authorList>
    </citation>
    <scope>NUCLEOTIDE SEQUENCE [LARGE SCALE GENOMIC DNA]</scope>
    <source>
        <strain evidence="3">R-8</strain>
    </source>
</reference>
<dbReference type="Proteomes" id="UP000245391">
    <property type="component" value="Unassembled WGS sequence"/>
</dbReference>
<dbReference type="EMBL" id="QGNY01000011">
    <property type="protein sequence ID" value="PWS29709.1"/>
    <property type="molecule type" value="Genomic_DNA"/>
</dbReference>
<evidence type="ECO:0000313" key="2">
    <source>
        <dbReference type="EMBL" id="PWS29709.1"/>
    </source>
</evidence>
<accession>A0A317EV88</accession>
<dbReference type="AlphaFoldDB" id="A0A317EV88"/>
<evidence type="ECO:0000313" key="3">
    <source>
        <dbReference type="Proteomes" id="UP000245391"/>
    </source>
</evidence>
<keyword evidence="3" id="KW-1185">Reference proteome</keyword>
<proteinExistence type="predicted"/>